<feature type="transmembrane region" description="Helical" evidence="7">
    <location>
        <begin position="225"/>
        <end position="244"/>
    </location>
</feature>
<keyword evidence="5 7" id="KW-0472">Membrane</keyword>
<feature type="transmembrane region" description="Helical" evidence="7">
    <location>
        <begin position="473"/>
        <end position="495"/>
    </location>
</feature>
<evidence type="ECO:0000256" key="2">
    <source>
        <dbReference type="ARBA" id="ARBA00008335"/>
    </source>
</evidence>
<protein>
    <submittedName>
        <fullName evidence="8">Uncharacterized protein</fullName>
    </submittedName>
</protein>
<feature type="transmembrane region" description="Helical" evidence="7">
    <location>
        <begin position="256"/>
        <end position="275"/>
    </location>
</feature>
<gene>
    <name evidence="8" type="ORF">N7476_006753</name>
</gene>
<evidence type="ECO:0000256" key="7">
    <source>
        <dbReference type="SAM" id="Phobius"/>
    </source>
</evidence>
<evidence type="ECO:0000256" key="4">
    <source>
        <dbReference type="ARBA" id="ARBA00022989"/>
    </source>
</evidence>
<dbReference type="FunFam" id="1.20.1250.20:FF:000082">
    <property type="entry name" value="MFS multidrug transporter, putative"/>
    <property type="match status" value="1"/>
</dbReference>
<keyword evidence="9" id="KW-1185">Reference proteome</keyword>
<dbReference type="AlphaFoldDB" id="A0A9W9U4T1"/>
<feature type="region of interest" description="Disordered" evidence="6">
    <location>
        <begin position="1"/>
        <end position="21"/>
    </location>
</feature>
<sequence length="562" mass="62364">MEDKYIDEIPQSQPDVEPASEAIHRSSTVSTLHHNQFNDSFLSRCRSFFQRQTHIGKVGVNPMRDKEDLEIHTWDGPDDPDNPFNWSNTYKWVLTLTVCFISILTGLPAGSYGAGNTYMAQRFHVQNVPFPNLAWATTSWNMGAAFWPLLFVPLTESSGRMPGYFVAYFILVISLFPSAFAQNFATLVVTRFFGGGASSVSINIVGGSISDVWLGEKARSLPMSLFGFTSVVGIALGPFIGSAIQEIHKSSPWRWIFYIQIIYNAALIPVFWFILRETRADVILKKRAQKIRKETGRVVYAEAELDTTSVWRLLQVSFERPTRMLLTEPVVIFFTLWVSFAWGILFLFFSSVSQTFSNNYGWGTFTTGLVQLAISAGAVIGTVVNPLQDFLYQQSSKRNRESPGRPIPEARLYTSIPGSLLFAAGLFWYGWGSVGNGSIHWIVPTLGIGCTGVGIYSIYMAVVNYLTDSYEKYAASALSAASLGRNTFGAFLPLASYELFETLGYGWAGSLLGFVGVALSVVPVVLVLKGPDIRRRSPFMRESIFLDPVQTAHDGHSGKTDT</sequence>
<feature type="transmembrane region" description="Helical" evidence="7">
    <location>
        <begin position="507"/>
        <end position="528"/>
    </location>
</feature>
<dbReference type="EMBL" id="JAPZBO010000005">
    <property type="protein sequence ID" value="KAJ5316446.1"/>
    <property type="molecule type" value="Genomic_DNA"/>
</dbReference>
<feature type="transmembrane region" description="Helical" evidence="7">
    <location>
        <begin position="412"/>
        <end position="429"/>
    </location>
</feature>
<dbReference type="SUPFAM" id="SSF103473">
    <property type="entry name" value="MFS general substrate transporter"/>
    <property type="match status" value="1"/>
</dbReference>
<proteinExistence type="inferred from homology"/>
<organism evidence="8 9">
    <name type="scientific">Penicillium atrosanguineum</name>
    <dbReference type="NCBI Taxonomy" id="1132637"/>
    <lineage>
        <taxon>Eukaryota</taxon>
        <taxon>Fungi</taxon>
        <taxon>Dikarya</taxon>
        <taxon>Ascomycota</taxon>
        <taxon>Pezizomycotina</taxon>
        <taxon>Eurotiomycetes</taxon>
        <taxon>Eurotiomycetidae</taxon>
        <taxon>Eurotiales</taxon>
        <taxon>Aspergillaceae</taxon>
        <taxon>Penicillium</taxon>
    </lineage>
</organism>
<dbReference type="PROSITE" id="PS50850">
    <property type="entry name" value="MFS"/>
    <property type="match status" value="1"/>
</dbReference>
<dbReference type="PANTHER" id="PTHR23502:SF61">
    <property type="entry name" value="MULTIDRUG TRANSPORTER, PUTATIVE (AFU_ORTHOLOGUE AFUA_3G02780)-RELATED"/>
    <property type="match status" value="1"/>
</dbReference>
<evidence type="ECO:0000256" key="1">
    <source>
        <dbReference type="ARBA" id="ARBA00004651"/>
    </source>
</evidence>
<dbReference type="OrthoDB" id="4426556at2759"/>
<dbReference type="GO" id="GO:0022857">
    <property type="term" value="F:transmembrane transporter activity"/>
    <property type="evidence" value="ECO:0007669"/>
    <property type="project" value="InterPro"/>
</dbReference>
<accession>A0A9W9U4T1</accession>
<dbReference type="InterPro" id="IPR020846">
    <property type="entry name" value="MFS_dom"/>
</dbReference>
<feature type="transmembrane region" description="Helical" evidence="7">
    <location>
        <begin position="369"/>
        <end position="391"/>
    </location>
</feature>
<feature type="transmembrane region" description="Helical" evidence="7">
    <location>
        <begin position="92"/>
        <end position="113"/>
    </location>
</feature>
<reference evidence="8" key="1">
    <citation type="submission" date="2022-12" db="EMBL/GenBank/DDBJ databases">
        <authorList>
            <person name="Petersen C."/>
        </authorList>
    </citation>
    <scope>NUCLEOTIDE SEQUENCE</scope>
    <source>
        <strain evidence="8">IBT 21472</strain>
    </source>
</reference>
<dbReference type="InterPro" id="IPR011701">
    <property type="entry name" value="MFS"/>
</dbReference>
<dbReference type="Gene3D" id="1.20.1250.20">
    <property type="entry name" value="MFS general substrate transporter like domains"/>
    <property type="match status" value="1"/>
</dbReference>
<keyword evidence="4 7" id="KW-1133">Transmembrane helix</keyword>
<comment type="similarity">
    <text evidence="2">Belongs to the major facilitator superfamily.</text>
</comment>
<keyword evidence="3 7" id="KW-0812">Transmembrane</keyword>
<evidence type="ECO:0000256" key="3">
    <source>
        <dbReference type="ARBA" id="ARBA00022692"/>
    </source>
</evidence>
<evidence type="ECO:0000256" key="6">
    <source>
        <dbReference type="SAM" id="MobiDB-lite"/>
    </source>
</evidence>
<comment type="subcellular location">
    <subcellularLocation>
        <location evidence="1">Cell membrane</location>
        <topology evidence="1">Multi-pass membrane protein</topology>
    </subcellularLocation>
</comment>
<evidence type="ECO:0000313" key="8">
    <source>
        <dbReference type="EMBL" id="KAJ5316446.1"/>
    </source>
</evidence>
<name>A0A9W9U4T1_9EURO</name>
<dbReference type="Pfam" id="PF07690">
    <property type="entry name" value="MFS_1"/>
    <property type="match status" value="1"/>
</dbReference>
<feature type="transmembrane region" description="Helical" evidence="7">
    <location>
        <begin position="330"/>
        <end position="349"/>
    </location>
</feature>
<comment type="caution">
    <text evidence="8">The sequence shown here is derived from an EMBL/GenBank/DDBJ whole genome shotgun (WGS) entry which is preliminary data.</text>
</comment>
<reference evidence="8" key="2">
    <citation type="journal article" date="2023" name="IMA Fungus">
        <title>Comparative genomic study of the Penicillium genus elucidates a diverse pangenome and 15 lateral gene transfer events.</title>
        <authorList>
            <person name="Petersen C."/>
            <person name="Sorensen T."/>
            <person name="Nielsen M.R."/>
            <person name="Sondergaard T.E."/>
            <person name="Sorensen J.L."/>
            <person name="Fitzpatrick D.A."/>
            <person name="Frisvad J.C."/>
            <person name="Nielsen K.L."/>
        </authorList>
    </citation>
    <scope>NUCLEOTIDE SEQUENCE</scope>
    <source>
        <strain evidence="8">IBT 21472</strain>
    </source>
</reference>
<dbReference type="InterPro" id="IPR036259">
    <property type="entry name" value="MFS_trans_sf"/>
</dbReference>
<dbReference type="Proteomes" id="UP001147746">
    <property type="component" value="Unassembled WGS sequence"/>
</dbReference>
<feature type="transmembrane region" description="Helical" evidence="7">
    <location>
        <begin position="164"/>
        <end position="180"/>
    </location>
</feature>
<dbReference type="PANTHER" id="PTHR23502">
    <property type="entry name" value="MAJOR FACILITATOR SUPERFAMILY"/>
    <property type="match status" value="1"/>
</dbReference>
<evidence type="ECO:0000313" key="9">
    <source>
        <dbReference type="Proteomes" id="UP001147746"/>
    </source>
</evidence>
<evidence type="ECO:0000256" key="5">
    <source>
        <dbReference type="ARBA" id="ARBA00023136"/>
    </source>
</evidence>
<dbReference type="GO" id="GO:0005886">
    <property type="term" value="C:plasma membrane"/>
    <property type="evidence" value="ECO:0007669"/>
    <property type="project" value="UniProtKB-SubCell"/>
</dbReference>
<feature type="transmembrane region" description="Helical" evidence="7">
    <location>
        <begin position="133"/>
        <end position="152"/>
    </location>
</feature>
<feature type="transmembrane region" description="Helical" evidence="7">
    <location>
        <begin position="441"/>
        <end position="466"/>
    </location>
</feature>
<feature type="transmembrane region" description="Helical" evidence="7">
    <location>
        <begin position="192"/>
        <end position="213"/>
    </location>
</feature>